<gene>
    <name evidence="1" type="ORF">WG66_4439</name>
</gene>
<comment type="caution">
    <text evidence="1">The sequence shown here is derived from an EMBL/GenBank/DDBJ whole genome shotgun (WGS) entry which is preliminary data.</text>
</comment>
<name>A0A0W0G325_MONRR</name>
<protein>
    <recommendedName>
        <fullName evidence="3">HAD-like protein</fullName>
    </recommendedName>
</protein>
<organism evidence="1 2">
    <name type="scientific">Moniliophthora roreri</name>
    <name type="common">Frosty pod rot fungus</name>
    <name type="synonym">Monilia roreri</name>
    <dbReference type="NCBI Taxonomy" id="221103"/>
    <lineage>
        <taxon>Eukaryota</taxon>
        <taxon>Fungi</taxon>
        <taxon>Dikarya</taxon>
        <taxon>Basidiomycota</taxon>
        <taxon>Agaricomycotina</taxon>
        <taxon>Agaricomycetes</taxon>
        <taxon>Agaricomycetidae</taxon>
        <taxon>Agaricales</taxon>
        <taxon>Marasmiineae</taxon>
        <taxon>Marasmiaceae</taxon>
        <taxon>Moniliophthora</taxon>
    </lineage>
</organism>
<dbReference type="GO" id="GO:0016791">
    <property type="term" value="F:phosphatase activity"/>
    <property type="evidence" value="ECO:0007669"/>
    <property type="project" value="UniProtKB-ARBA"/>
</dbReference>
<dbReference type="SFLD" id="SFLDS00003">
    <property type="entry name" value="Haloacid_Dehalogenase"/>
    <property type="match status" value="1"/>
</dbReference>
<dbReference type="EMBL" id="LATX01001263">
    <property type="protein sequence ID" value="KTB42990.1"/>
    <property type="molecule type" value="Genomic_DNA"/>
</dbReference>
<dbReference type="SUPFAM" id="SSF56784">
    <property type="entry name" value="HAD-like"/>
    <property type="match status" value="1"/>
</dbReference>
<dbReference type="Gene3D" id="1.10.150.240">
    <property type="entry name" value="Putative phosphatase, domain 2"/>
    <property type="match status" value="1"/>
</dbReference>
<evidence type="ECO:0000313" key="1">
    <source>
        <dbReference type="EMBL" id="KTB42990.1"/>
    </source>
</evidence>
<dbReference type="PANTHER" id="PTHR43611:SF3">
    <property type="entry name" value="FLAVIN MONONUCLEOTIDE HYDROLASE 1, CHLOROPLATIC"/>
    <property type="match status" value="1"/>
</dbReference>
<dbReference type="InterPro" id="IPR023198">
    <property type="entry name" value="PGP-like_dom2"/>
</dbReference>
<dbReference type="NCBIfam" id="TIGR01509">
    <property type="entry name" value="HAD-SF-IA-v3"/>
    <property type="match status" value="1"/>
</dbReference>
<sequence length="201" mass="22748">MAPDSRSDAPVIDTLIFDLGDVLFTWSAETKTSVSPKMLHSILQTETWFDYERGRISEDDCYAAVASQMDLQPHQVREAFQAARDTLTSRSFMVDLIRQLKPGRKVYAMSNISAPDWEVLRTKPSDWEIFDRVFTSASAGERKPDLGFYRHVLKETGADSARTIFVDDKESNVAAARSLGIHGIVYDDFESVQRGLMELCR</sequence>
<dbReference type="PANTHER" id="PTHR43611">
    <property type="entry name" value="ALPHA-D-GLUCOSE 1-PHOSPHATE PHOSPHATASE"/>
    <property type="match status" value="1"/>
</dbReference>
<dbReference type="eggNOG" id="ENOG502QTXV">
    <property type="taxonomic scope" value="Eukaryota"/>
</dbReference>
<dbReference type="InterPro" id="IPR023214">
    <property type="entry name" value="HAD_sf"/>
</dbReference>
<dbReference type="Pfam" id="PF00702">
    <property type="entry name" value="Hydrolase"/>
    <property type="match status" value="1"/>
</dbReference>
<dbReference type="SFLD" id="SFLDG01129">
    <property type="entry name" value="C1.5:_HAD__Beta-PGM__Phosphata"/>
    <property type="match status" value="1"/>
</dbReference>
<reference evidence="1 2" key="1">
    <citation type="submission" date="2015-12" db="EMBL/GenBank/DDBJ databases">
        <title>Draft genome sequence of Moniliophthora roreri, the causal agent of frosty pod rot of cacao.</title>
        <authorList>
            <person name="Aime M.C."/>
            <person name="Diaz-Valderrama J.R."/>
            <person name="Kijpornyongpan T."/>
            <person name="Phillips-Mora W."/>
        </authorList>
    </citation>
    <scope>NUCLEOTIDE SEQUENCE [LARGE SCALE GENOMIC DNA]</scope>
    <source>
        <strain evidence="1 2">MCA 2952</strain>
    </source>
</reference>
<dbReference type="InterPro" id="IPR006439">
    <property type="entry name" value="HAD-SF_hydro_IA"/>
</dbReference>
<dbReference type="Gene3D" id="3.40.50.1000">
    <property type="entry name" value="HAD superfamily/HAD-like"/>
    <property type="match status" value="1"/>
</dbReference>
<dbReference type="AlphaFoldDB" id="A0A0W0G325"/>
<evidence type="ECO:0008006" key="3">
    <source>
        <dbReference type="Google" id="ProtNLM"/>
    </source>
</evidence>
<evidence type="ECO:0000313" key="2">
    <source>
        <dbReference type="Proteomes" id="UP000054988"/>
    </source>
</evidence>
<proteinExistence type="predicted"/>
<dbReference type="InterPro" id="IPR036412">
    <property type="entry name" value="HAD-like_sf"/>
</dbReference>
<dbReference type="Proteomes" id="UP000054988">
    <property type="component" value="Unassembled WGS sequence"/>
</dbReference>
<accession>A0A0W0G325</accession>